<dbReference type="InterPro" id="IPR001107">
    <property type="entry name" value="Band_7"/>
</dbReference>
<proteinExistence type="predicted"/>
<dbReference type="CDD" id="cd03401">
    <property type="entry name" value="SPFH_prohibitin"/>
    <property type="match status" value="1"/>
</dbReference>
<name>A0ABT5XP65_9FLAO</name>
<evidence type="ECO:0000256" key="1">
    <source>
        <dbReference type="ARBA" id="ARBA00004167"/>
    </source>
</evidence>
<dbReference type="EMBL" id="JARFVA010000003">
    <property type="protein sequence ID" value="MDF0707693.1"/>
    <property type="molecule type" value="Genomic_DNA"/>
</dbReference>
<keyword evidence="2" id="KW-0175">Coiled coil</keyword>
<dbReference type="RefSeq" id="WP_207098937.1">
    <property type="nucleotide sequence ID" value="NZ_JARFVA010000003.1"/>
</dbReference>
<feature type="transmembrane region" description="Helical" evidence="3">
    <location>
        <begin position="20"/>
        <end position="38"/>
    </location>
</feature>
<accession>A0ABT5XP65</accession>
<dbReference type="PANTHER" id="PTHR23222:SF0">
    <property type="entry name" value="PROHIBITIN 1"/>
    <property type="match status" value="1"/>
</dbReference>
<feature type="domain" description="Band 7" evidence="4">
    <location>
        <begin position="35"/>
        <end position="196"/>
    </location>
</feature>
<reference evidence="5 6" key="1">
    <citation type="submission" date="2023-03" db="EMBL/GenBank/DDBJ databases">
        <title>Muricauda XX sp. nov. and Muricauda XXX sp. nov., two novel species isolated from Okinawa Trough.</title>
        <authorList>
            <person name="Cao W."/>
            <person name="Deng X."/>
        </authorList>
    </citation>
    <scope>NUCLEOTIDE SEQUENCE [LARGE SCALE GENOMIC DNA]</scope>
    <source>
        <strain evidence="5 6">81s02</strain>
    </source>
</reference>
<dbReference type="SMART" id="SM00244">
    <property type="entry name" value="PHB"/>
    <property type="match status" value="1"/>
</dbReference>
<dbReference type="PANTHER" id="PTHR23222">
    <property type="entry name" value="PROHIBITIN"/>
    <property type="match status" value="1"/>
</dbReference>
<evidence type="ECO:0000256" key="3">
    <source>
        <dbReference type="SAM" id="Phobius"/>
    </source>
</evidence>
<dbReference type="Proteomes" id="UP001217083">
    <property type="component" value="Unassembled WGS sequence"/>
</dbReference>
<organism evidence="5 6">
    <name type="scientific">Flagellimonas okinawensis</name>
    <dbReference type="NCBI Taxonomy" id="3031324"/>
    <lineage>
        <taxon>Bacteria</taxon>
        <taxon>Pseudomonadati</taxon>
        <taxon>Bacteroidota</taxon>
        <taxon>Flavobacteriia</taxon>
        <taxon>Flavobacteriales</taxon>
        <taxon>Flavobacteriaceae</taxon>
        <taxon>Flagellimonas</taxon>
    </lineage>
</organism>
<comment type="subcellular location">
    <subcellularLocation>
        <location evidence="1">Membrane</location>
        <topology evidence="1">Single-pass membrane protein</topology>
    </subcellularLocation>
</comment>
<dbReference type="Pfam" id="PF01145">
    <property type="entry name" value="Band_7"/>
    <property type="match status" value="1"/>
</dbReference>
<dbReference type="PRINTS" id="PR00679">
    <property type="entry name" value="PROHIBITIN"/>
</dbReference>
<comment type="caution">
    <text evidence="5">The sequence shown here is derived from an EMBL/GenBank/DDBJ whole genome shotgun (WGS) entry which is preliminary data.</text>
</comment>
<protein>
    <submittedName>
        <fullName evidence="5">Prohibitin family protein</fullName>
    </submittedName>
</protein>
<keyword evidence="3" id="KW-0472">Membrane</keyword>
<evidence type="ECO:0000259" key="4">
    <source>
        <dbReference type="SMART" id="SM00244"/>
    </source>
</evidence>
<dbReference type="InterPro" id="IPR000163">
    <property type="entry name" value="Prohibitin"/>
</dbReference>
<evidence type="ECO:0000313" key="5">
    <source>
        <dbReference type="EMBL" id="MDF0707693.1"/>
    </source>
</evidence>
<evidence type="ECO:0000256" key="2">
    <source>
        <dbReference type="SAM" id="Coils"/>
    </source>
</evidence>
<feature type="coiled-coil region" evidence="2">
    <location>
        <begin position="195"/>
        <end position="233"/>
    </location>
</feature>
<keyword evidence="3" id="KW-0812">Transmembrane</keyword>
<dbReference type="Gene3D" id="3.30.479.30">
    <property type="entry name" value="Band 7 domain"/>
    <property type="match status" value="1"/>
</dbReference>
<gene>
    <name evidence="5" type="ORF">PY091_10735</name>
</gene>
<keyword evidence="6" id="KW-1185">Reference proteome</keyword>
<sequence>MDNDPLREIKNVLKKRQWRGLIIGVALVVFLFLFKPWVQIGAGERGIVQNFGAVQDVVLDEGIHFKIPIVQTVIPMDVKIQKIMTDAASSSSDLQDVDLSVALNYHIIPDKANLVYQTIGVEFKERIIDPAIQEVMKAVSAKYTAEELITKRPSVSSEMQEALTSRLLASNISVDAFSIISFSFSQTFTDAIEAKQTAEQNALKAKRDLDRIKVEAEQTIAAATAEAEALRLQKMNISPDLIELRKIEANLKAIEKWNGILPRVTGAGAIPFIGVGDVIKTDK</sequence>
<dbReference type="InterPro" id="IPR036013">
    <property type="entry name" value="Band_7/SPFH_dom_sf"/>
</dbReference>
<dbReference type="SUPFAM" id="SSF117892">
    <property type="entry name" value="Band 7/SPFH domain"/>
    <property type="match status" value="1"/>
</dbReference>
<keyword evidence="3" id="KW-1133">Transmembrane helix</keyword>
<evidence type="ECO:0000313" key="6">
    <source>
        <dbReference type="Proteomes" id="UP001217083"/>
    </source>
</evidence>